<dbReference type="SMART" id="SM01178">
    <property type="entry name" value="DUF4217"/>
    <property type="match status" value="1"/>
</dbReference>
<comment type="domain">
    <text evidence="17">The Q motif is unique to and characteristic of the DEAD box family of RNA helicases and controls ATP binding and hydrolysis.</text>
</comment>
<keyword evidence="7 16" id="KW-0067">ATP-binding</keyword>
<dbReference type="InterPro" id="IPR027417">
    <property type="entry name" value="P-loop_NTPase"/>
</dbReference>
<evidence type="ECO:0000256" key="8">
    <source>
        <dbReference type="ARBA" id="ARBA00022884"/>
    </source>
</evidence>
<evidence type="ECO:0000256" key="5">
    <source>
        <dbReference type="ARBA" id="ARBA00022801"/>
    </source>
</evidence>
<comment type="similarity">
    <text evidence="12">Belongs to the DEAD box helicase family. DDX55/SPB4 subfamily.</text>
</comment>
<evidence type="ECO:0000256" key="3">
    <source>
        <dbReference type="ARBA" id="ARBA00022552"/>
    </source>
</evidence>
<comment type="function">
    <text evidence="17">RNA helicase.</text>
</comment>
<dbReference type="InterPro" id="IPR001650">
    <property type="entry name" value="Helicase_C-like"/>
</dbReference>
<dbReference type="SUPFAM" id="SSF52540">
    <property type="entry name" value="P-loop containing nucleoside triphosphate hydrolases"/>
    <property type="match status" value="2"/>
</dbReference>
<comment type="subunit">
    <text evidence="13">Component of pre-60S ribosomal complexes.</text>
</comment>
<feature type="short sequence motif" description="Q motif" evidence="15">
    <location>
        <begin position="17"/>
        <end position="45"/>
    </location>
</feature>
<dbReference type="CDD" id="cd18787">
    <property type="entry name" value="SF2_C_DEAD"/>
    <property type="match status" value="1"/>
</dbReference>
<keyword evidence="2" id="KW-0690">Ribosome biogenesis</keyword>
<dbReference type="InterPro" id="IPR000629">
    <property type="entry name" value="RNA-helicase_DEAD-box_CS"/>
</dbReference>
<reference evidence="23" key="2">
    <citation type="journal article" date="2009" name="Genome Res.">
        <title>Comparative genomic analyses of the human fungal pathogens Coccidioides and their relatives.</title>
        <authorList>
            <person name="Sharpton T.J."/>
            <person name="Stajich J.E."/>
            <person name="Rounsley S.D."/>
            <person name="Gardner M.J."/>
            <person name="Wortman J.R."/>
            <person name="Jordar V.S."/>
            <person name="Maiti R."/>
            <person name="Kodira C.D."/>
            <person name="Neafsey D.E."/>
            <person name="Zeng Q."/>
            <person name="Hung C.-Y."/>
            <person name="McMahan C."/>
            <person name="Muszewska A."/>
            <person name="Grynberg M."/>
            <person name="Mandel M.A."/>
            <person name="Kellner E.M."/>
            <person name="Barker B.M."/>
            <person name="Galgiani J.N."/>
            <person name="Orbach M.J."/>
            <person name="Kirkland T.N."/>
            <person name="Cole G.T."/>
            <person name="Henn M.R."/>
            <person name="Birren B.W."/>
            <person name="Taylor J.W."/>
        </authorList>
    </citation>
    <scope>NUCLEOTIDE SEQUENCE [LARGE SCALE GENOMIC DNA]</scope>
    <source>
        <strain evidence="23">RMSCC 3488</strain>
    </source>
</reference>
<dbReference type="OrthoDB" id="7396459at2759"/>
<dbReference type="GO" id="GO:0003724">
    <property type="term" value="F:RNA helicase activity"/>
    <property type="evidence" value="ECO:0007669"/>
    <property type="project" value="UniProtKB-EC"/>
</dbReference>
<evidence type="ECO:0000256" key="6">
    <source>
        <dbReference type="ARBA" id="ARBA00022806"/>
    </source>
</evidence>
<keyword evidence="3" id="KW-0698">rRNA processing</keyword>
<evidence type="ECO:0000256" key="1">
    <source>
        <dbReference type="ARBA" id="ARBA00004604"/>
    </source>
</evidence>
<name>A0A0J6FQZ9_COCPO</name>
<keyword evidence="10" id="KW-0539">Nucleus</keyword>
<dbReference type="AlphaFoldDB" id="A0A0J6FQZ9"/>
<dbReference type="InterPro" id="IPR014014">
    <property type="entry name" value="RNA_helicase_DEAD_Q_motif"/>
</dbReference>
<evidence type="ECO:0000256" key="17">
    <source>
        <dbReference type="RuleBase" id="RU365068"/>
    </source>
</evidence>
<keyword evidence="6 16" id="KW-0347">Helicase</keyword>
<evidence type="ECO:0000259" key="21">
    <source>
        <dbReference type="PROSITE" id="PS51195"/>
    </source>
</evidence>
<comment type="function">
    <text evidence="11">ATP-binding RNA helicase involved in the biogenesis of 60S ribosomal subunits. Binds 90S pre-ribosomal particles and dissociates from pre-60S ribosomal particles after processing of 27SB pre-rRNA. Required for the normal formation of 18S rRNA through the processing of pre-rRNAs at sites A0, A1 and A2, and the normal formation of 25S and 5.8S rRNAs through the processing of pre-rRNAs at sites C1 and C2.</text>
</comment>
<feature type="compositionally biased region" description="Basic and acidic residues" evidence="18">
    <location>
        <begin position="572"/>
        <end position="581"/>
    </location>
</feature>
<reference evidence="23" key="3">
    <citation type="journal article" date="2010" name="Genome Res.">
        <title>Population genomic sequencing of Coccidioides fungi reveals recent hybridization and transposon control.</title>
        <authorList>
            <person name="Neafsey D.E."/>
            <person name="Barker B.M."/>
            <person name="Sharpton T.J."/>
            <person name="Stajich J.E."/>
            <person name="Park D.J."/>
            <person name="Whiston E."/>
            <person name="Hung C.-Y."/>
            <person name="McMahan C."/>
            <person name="White J."/>
            <person name="Sykes S."/>
            <person name="Heiman D."/>
            <person name="Young S."/>
            <person name="Zeng Q."/>
            <person name="Abouelleil A."/>
            <person name="Aftuck L."/>
            <person name="Bessette D."/>
            <person name="Brown A."/>
            <person name="FitzGerald M."/>
            <person name="Lui A."/>
            <person name="Macdonald J.P."/>
            <person name="Priest M."/>
            <person name="Orbach M.J."/>
            <person name="Galgiani J.N."/>
            <person name="Kirkland T.N."/>
            <person name="Cole G.T."/>
            <person name="Birren B.W."/>
            <person name="Henn M.R."/>
            <person name="Taylor J.W."/>
            <person name="Rounsley S.D."/>
        </authorList>
    </citation>
    <scope>NUCLEOTIDE SEQUENCE [LARGE SCALE GENOMIC DNA]</scope>
    <source>
        <strain evidence="23">RMSCC 3488</strain>
    </source>
</reference>
<sequence length="653" mass="73054">MASKKKERGPPPHSRSWQALTPPLSEWILDAVAAMGFTRMTPVQASTIPLFMGHKDVVVEAVTGSGKTMAFLIPVVEKLLRLEAPIKKHHVGAIIVSPTRELAEQIYKVLLSLLAFHAPSAAAIQPSTSDETADGETILPSYPSSTLKVVPQLLLGGATTPAQDLSTFLKRSPNLFVSTPGRLLELLSSPHVHCPQTSFEVLVLDEADRLLDLGFKDDLQKILARLPKQRRTGLFSATVSDAVDQIIRVGLRNPVKIAVKVKGAPGTEEKRTPASLQMTYLLTRPSHKIPAIRQILNSIDNTPQKTILYFSTCAAVDYWSHVLPSLLPEIFVTLPLHGKHPPNVRQKNFSRFTNSVSPSVLLTTDVAARGLDIPLVDLVIQFDPPTDPKAYLHRCGRAGRAGRRGLSVILLCPGREEDYIPFLEVRKTPVSLLESPPVALSDTLATEATSKIRETVLRDRALHDKAQKAFVSWVRSYTKHQASSIFRITDIDWEEAGRAWGLLKLPKMPELQKFSGDRTLGVTLDWDKYSYKDKQREKHRQESLNSATTHNPLKRPAPSSSSNNDTAPWSKTLEKKSDKEKRRERKRAKKEREHWEKMTEEEKTKSRETRQMLEELRKKNRQELNAKSHTSSSVLSKPQEAELDGESEFEGFD</sequence>
<feature type="domain" description="Helicase ATP-binding" evidence="19">
    <location>
        <begin position="48"/>
        <end position="257"/>
    </location>
</feature>
<dbReference type="Pfam" id="PF13959">
    <property type="entry name" value="CTE_SPB4"/>
    <property type="match status" value="1"/>
</dbReference>
<dbReference type="EC" id="3.6.4.13" evidence="17"/>
<feature type="compositionally biased region" description="Polar residues" evidence="18">
    <location>
        <begin position="627"/>
        <end position="636"/>
    </location>
</feature>
<dbReference type="CDD" id="cd17960">
    <property type="entry name" value="DEADc_DDX55"/>
    <property type="match status" value="1"/>
</dbReference>
<dbReference type="InterPro" id="IPR011545">
    <property type="entry name" value="DEAD/DEAH_box_helicase_dom"/>
</dbReference>
<dbReference type="VEuPathDB" id="FungiDB:CPAG_09110"/>
<dbReference type="PROSITE" id="PS51194">
    <property type="entry name" value="HELICASE_CTER"/>
    <property type="match status" value="1"/>
</dbReference>
<feature type="compositionally biased region" description="Polar residues" evidence="18">
    <location>
        <begin position="558"/>
        <end position="569"/>
    </location>
</feature>
<dbReference type="Pfam" id="PF23681">
    <property type="entry name" value="CTT_SPB4"/>
    <property type="match status" value="1"/>
</dbReference>
<evidence type="ECO:0000313" key="23">
    <source>
        <dbReference type="Proteomes" id="UP000054567"/>
    </source>
</evidence>
<evidence type="ECO:0000256" key="9">
    <source>
        <dbReference type="ARBA" id="ARBA00023054"/>
    </source>
</evidence>
<dbReference type="PROSITE" id="PS51195">
    <property type="entry name" value="Q_MOTIF"/>
    <property type="match status" value="1"/>
</dbReference>
<evidence type="ECO:0000313" key="22">
    <source>
        <dbReference type="EMBL" id="KMM72818.1"/>
    </source>
</evidence>
<evidence type="ECO:0000259" key="19">
    <source>
        <dbReference type="PROSITE" id="PS51192"/>
    </source>
</evidence>
<keyword evidence="9" id="KW-0175">Coiled coil</keyword>
<feature type="compositionally biased region" description="Basic and acidic residues" evidence="18">
    <location>
        <begin position="590"/>
        <end position="626"/>
    </location>
</feature>
<keyword evidence="4 16" id="KW-0547">Nucleotide-binding</keyword>
<accession>A0A0J6FQZ9</accession>
<dbReference type="Pfam" id="PF00271">
    <property type="entry name" value="Helicase_C"/>
    <property type="match status" value="1"/>
</dbReference>
<evidence type="ECO:0000256" key="16">
    <source>
        <dbReference type="RuleBase" id="RU000492"/>
    </source>
</evidence>
<feature type="region of interest" description="Disordered" evidence="18">
    <location>
        <begin position="534"/>
        <end position="653"/>
    </location>
</feature>
<proteinExistence type="inferred from homology"/>
<dbReference type="InterPro" id="IPR025313">
    <property type="entry name" value="SPB4-like_CTE"/>
</dbReference>
<evidence type="ECO:0000256" key="18">
    <source>
        <dbReference type="SAM" id="MobiDB-lite"/>
    </source>
</evidence>
<comment type="subcellular location">
    <subcellularLocation>
        <location evidence="1">Nucleus</location>
        <location evidence="1">Nucleolus</location>
    </subcellularLocation>
</comment>
<evidence type="ECO:0000256" key="12">
    <source>
        <dbReference type="ARBA" id="ARBA00038002"/>
    </source>
</evidence>
<evidence type="ECO:0000256" key="15">
    <source>
        <dbReference type="PROSITE-ProRule" id="PRU00552"/>
    </source>
</evidence>
<evidence type="ECO:0000256" key="11">
    <source>
        <dbReference type="ARBA" id="ARBA00037566"/>
    </source>
</evidence>
<dbReference type="EMBL" id="DS268114">
    <property type="protein sequence ID" value="KMM72818.1"/>
    <property type="molecule type" value="Genomic_DNA"/>
</dbReference>
<dbReference type="GO" id="GO:0005524">
    <property type="term" value="F:ATP binding"/>
    <property type="evidence" value="ECO:0007669"/>
    <property type="project" value="UniProtKB-UniRule"/>
</dbReference>
<keyword evidence="5 16" id="KW-0378">Hydrolase</keyword>
<dbReference type="GO" id="GO:0003723">
    <property type="term" value="F:RNA binding"/>
    <property type="evidence" value="ECO:0007669"/>
    <property type="project" value="UniProtKB-UniRule"/>
</dbReference>
<dbReference type="SMART" id="SM00487">
    <property type="entry name" value="DEXDc"/>
    <property type="match status" value="1"/>
</dbReference>
<dbReference type="PROSITE" id="PS00039">
    <property type="entry name" value="DEAD_ATP_HELICASE"/>
    <property type="match status" value="1"/>
</dbReference>
<dbReference type="PROSITE" id="PS51192">
    <property type="entry name" value="HELICASE_ATP_BIND_1"/>
    <property type="match status" value="1"/>
</dbReference>
<dbReference type="GO" id="GO:0005730">
    <property type="term" value="C:nucleolus"/>
    <property type="evidence" value="ECO:0007669"/>
    <property type="project" value="UniProtKB-SubCell"/>
</dbReference>
<comment type="catalytic activity">
    <reaction evidence="14 17">
        <text>ATP + H2O = ADP + phosphate + H(+)</text>
        <dbReference type="Rhea" id="RHEA:13065"/>
        <dbReference type="ChEBI" id="CHEBI:15377"/>
        <dbReference type="ChEBI" id="CHEBI:15378"/>
        <dbReference type="ChEBI" id="CHEBI:30616"/>
        <dbReference type="ChEBI" id="CHEBI:43474"/>
        <dbReference type="ChEBI" id="CHEBI:456216"/>
        <dbReference type="EC" id="3.6.4.13"/>
    </reaction>
</comment>
<dbReference type="Proteomes" id="UP000054567">
    <property type="component" value="Unassembled WGS sequence"/>
</dbReference>
<feature type="domain" description="DEAD-box RNA helicase Q" evidence="21">
    <location>
        <begin position="17"/>
        <end position="45"/>
    </location>
</feature>
<reference evidence="22 23" key="1">
    <citation type="submission" date="2007-06" db="EMBL/GenBank/DDBJ databases">
        <title>The Genome Sequence of Coccidioides posadasii RMSCC_3488.</title>
        <authorList>
            <consortium name="Coccidioides Genome Resources Consortium"/>
            <consortium name="The Broad Institute Genome Sequencing Platform"/>
            <person name="Henn M.R."/>
            <person name="Sykes S."/>
            <person name="Young S."/>
            <person name="Jaffe D."/>
            <person name="Berlin A."/>
            <person name="Alvarez P."/>
            <person name="Butler J."/>
            <person name="Gnerre S."/>
            <person name="Grabherr M."/>
            <person name="Mauceli E."/>
            <person name="Brockman W."/>
            <person name="Kodira C."/>
            <person name="Alvarado L."/>
            <person name="Zeng Q."/>
            <person name="Crawford M."/>
            <person name="Antoine C."/>
            <person name="Devon K."/>
            <person name="Galgiani J."/>
            <person name="Orsborn K."/>
            <person name="Lewis M.L."/>
            <person name="Nusbaum C."/>
            <person name="Galagan J."/>
            <person name="Birren B."/>
        </authorList>
    </citation>
    <scope>NUCLEOTIDE SEQUENCE [LARGE SCALE GENOMIC DNA]</scope>
    <source>
        <strain evidence="22 23">RMSCC 3488</strain>
    </source>
</reference>
<dbReference type="GO" id="GO:0006364">
    <property type="term" value="P:rRNA processing"/>
    <property type="evidence" value="ECO:0007669"/>
    <property type="project" value="UniProtKB-KW"/>
</dbReference>
<feature type="domain" description="Helicase C-terminal" evidence="20">
    <location>
        <begin position="291"/>
        <end position="444"/>
    </location>
</feature>
<evidence type="ECO:0000256" key="10">
    <source>
        <dbReference type="ARBA" id="ARBA00023242"/>
    </source>
</evidence>
<dbReference type="InterPro" id="IPR014001">
    <property type="entry name" value="Helicase_ATP-bd"/>
</dbReference>
<evidence type="ECO:0000256" key="13">
    <source>
        <dbReference type="ARBA" id="ARBA00038757"/>
    </source>
</evidence>
<organism evidence="22 23">
    <name type="scientific">Coccidioides posadasii RMSCC 3488</name>
    <dbReference type="NCBI Taxonomy" id="454284"/>
    <lineage>
        <taxon>Eukaryota</taxon>
        <taxon>Fungi</taxon>
        <taxon>Dikarya</taxon>
        <taxon>Ascomycota</taxon>
        <taxon>Pezizomycotina</taxon>
        <taxon>Eurotiomycetes</taxon>
        <taxon>Eurotiomycetidae</taxon>
        <taxon>Onygenales</taxon>
        <taxon>Onygenaceae</taxon>
        <taxon>Coccidioides</taxon>
    </lineage>
</organism>
<dbReference type="Gene3D" id="3.40.50.300">
    <property type="entry name" value="P-loop containing nucleotide triphosphate hydrolases"/>
    <property type="match status" value="2"/>
</dbReference>
<evidence type="ECO:0000256" key="4">
    <source>
        <dbReference type="ARBA" id="ARBA00022741"/>
    </source>
</evidence>
<feature type="compositionally biased region" description="Acidic residues" evidence="18">
    <location>
        <begin position="641"/>
        <end position="653"/>
    </location>
</feature>
<dbReference type="Pfam" id="PF00270">
    <property type="entry name" value="DEAD"/>
    <property type="match status" value="1"/>
</dbReference>
<evidence type="ECO:0000259" key="20">
    <source>
        <dbReference type="PROSITE" id="PS51194"/>
    </source>
</evidence>
<keyword evidence="8 17" id="KW-0694">RNA-binding</keyword>
<gene>
    <name evidence="22" type="ORF">CPAG_09110</name>
</gene>
<evidence type="ECO:0000256" key="2">
    <source>
        <dbReference type="ARBA" id="ARBA00022517"/>
    </source>
</evidence>
<evidence type="ECO:0000256" key="7">
    <source>
        <dbReference type="ARBA" id="ARBA00022840"/>
    </source>
</evidence>
<dbReference type="InterPro" id="IPR056330">
    <property type="entry name" value="CTT_SPB4"/>
</dbReference>
<protein>
    <recommendedName>
        <fullName evidence="17">ATP-dependent RNA helicase</fullName>
        <ecNumber evidence="17">3.6.4.13</ecNumber>
    </recommendedName>
</protein>
<dbReference type="GO" id="GO:0016887">
    <property type="term" value="F:ATP hydrolysis activity"/>
    <property type="evidence" value="ECO:0007669"/>
    <property type="project" value="RHEA"/>
</dbReference>
<evidence type="ECO:0000256" key="14">
    <source>
        <dbReference type="ARBA" id="ARBA00047984"/>
    </source>
</evidence>
<dbReference type="PANTHER" id="PTHR24031">
    <property type="entry name" value="RNA HELICASE"/>
    <property type="match status" value="1"/>
</dbReference>
<dbReference type="SMART" id="SM00490">
    <property type="entry name" value="HELICc"/>
    <property type="match status" value="1"/>
</dbReference>